<name>A0A1R0X0D8_9BACL</name>
<reference evidence="1 2" key="1">
    <citation type="submission" date="2016-10" db="EMBL/GenBank/DDBJ databases">
        <title>Paenibacillus species isolates.</title>
        <authorList>
            <person name="Beno S.M."/>
        </authorList>
    </citation>
    <scope>NUCLEOTIDE SEQUENCE [LARGE SCALE GENOMIC DNA]</scope>
    <source>
        <strain evidence="1 2">FSL H7-0604</strain>
    </source>
</reference>
<evidence type="ECO:0008006" key="3">
    <source>
        <dbReference type="Google" id="ProtNLM"/>
    </source>
</evidence>
<proteinExistence type="predicted"/>
<protein>
    <recommendedName>
        <fullName evidence="3">Phage protein</fullName>
    </recommendedName>
</protein>
<accession>A0A1R0X0D8</accession>
<dbReference type="Proteomes" id="UP000187465">
    <property type="component" value="Unassembled WGS sequence"/>
</dbReference>
<sequence>MQDIKNALIKKLSLFTPEYPVYDEAVKQGMQQPCFFVLLLESSQVRGVNRRYQRFNPFDVHYFPQQESAAPREECELISEQLYSELEYVTGQDGLYRGTSMRHEIVDGVLHFFVEYNVHLIRDKAPDIKMQTMKQGGGIK</sequence>
<evidence type="ECO:0000313" key="1">
    <source>
        <dbReference type="EMBL" id="OMD25471.1"/>
    </source>
</evidence>
<organism evidence="1 2">
    <name type="scientific">Paenibacillus odorifer</name>
    <dbReference type="NCBI Taxonomy" id="189426"/>
    <lineage>
        <taxon>Bacteria</taxon>
        <taxon>Bacillati</taxon>
        <taxon>Bacillota</taxon>
        <taxon>Bacilli</taxon>
        <taxon>Bacillales</taxon>
        <taxon>Paenibacillaceae</taxon>
        <taxon>Paenibacillus</taxon>
    </lineage>
</organism>
<evidence type="ECO:0000313" key="2">
    <source>
        <dbReference type="Proteomes" id="UP000187465"/>
    </source>
</evidence>
<dbReference type="Pfam" id="PF20765">
    <property type="entry name" value="Phage_tail_terminator_8"/>
    <property type="match status" value="1"/>
</dbReference>
<dbReference type="AlphaFoldDB" id="A0A1R0X0D8"/>
<dbReference type="RefSeq" id="WP_036684231.1">
    <property type="nucleotide sequence ID" value="NZ_MKQP01000045.1"/>
</dbReference>
<comment type="caution">
    <text evidence="1">The sequence shown here is derived from an EMBL/GenBank/DDBJ whole genome shotgun (WGS) entry which is preliminary data.</text>
</comment>
<dbReference type="InterPro" id="IPR049254">
    <property type="entry name" value="Phage_tail_terminator"/>
</dbReference>
<dbReference type="EMBL" id="MKQP01000045">
    <property type="protein sequence ID" value="OMD25471.1"/>
    <property type="molecule type" value="Genomic_DNA"/>
</dbReference>
<gene>
    <name evidence="1" type="ORF">BJP51_04280</name>
</gene>